<dbReference type="RefSeq" id="WP_345176266.1">
    <property type="nucleotide sequence ID" value="NZ_BAABFQ010000005.1"/>
</dbReference>
<dbReference type="Pfam" id="PF00378">
    <property type="entry name" value="ECH_1"/>
    <property type="match status" value="1"/>
</dbReference>
<organism evidence="2 3">
    <name type="scientific">Nocardioides caricicola</name>
    <dbReference type="NCBI Taxonomy" id="634770"/>
    <lineage>
        <taxon>Bacteria</taxon>
        <taxon>Bacillati</taxon>
        <taxon>Actinomycetota</taxon>
        <taxon>Actinomycetes</taxon>
        <taxon>Propionibacteriales</taxon>
        <taxon>Nocardioidaceae</taxon>
        <taxon>Nocardioides</taxon>
    </lineage>
</organism>
<reference evidence="3" key="1">
    <citation type="journal article" date="2019" name="Int. J. Syst. Evol. Microbiol.">
        <title>The Global Catalogue of Microorganisms (GCM) 10K type strain sequencing project: providing services to taxonomists for standard genome sequencing and annotation.</title>
        <authorList>
            <consortium name="The Broad Institute Genomics Platform"/>
            <consortium name="The Broad Institute Genome Sequencing Center for Infectious Disease"/>
            <person name="Wu L."/>
            <person name="Ma J."/>
        </authorList>
    </citation>
    <scope>NUCLEOTIDE SEQUENCE [LARGE SCALE GENOMIC DNA]</scope>
    <source>
        <strain evidence="3">KACC 13778</strain>
    </source>
</reference>
<name>A0ABW0N454_9ACTN</name>
<dbReference type="SUPFAM" id="SSF52096">
    <property type="entry name" value="ClpP/crotonase"/>
    <property type="match status" value="1"/>
</dbReference>
<dbReference type="CDD" id="cd06558">
    <property type="entry name" value="crotonase-like"/>
    <property type="match status" value="1"/>
</dbReference>
<dbReference type="Gene3D" id="1.10.12.10">
    <property type="entry name" value="Lyase 2-enoyl-coa Hydratase, Chain A, domain 2"/>
    <property type="match status" value="1"/>
</dbReference>
<dbReference type="Gene3D" id="3.90.226.10">
    <property type="entry name" value="2-enoyl-CoA Hydratase, Chain A, domain 1"/>
    <property type="match status" value="1"/>
</dbReference>
<comment type="caution">
    <text evidence="2">The sequence shown here is derived from an EMBL/GenBank/DDBJ whole genome shotgun (WGS) entry which is preliminary data.</text>
</comment>
<dbReference type="EMBL" id="JBHSMD010000006">
    <property type="protein sequence ID" value="MFC5494742.1"/>
    <property type="molecule type" value="Genomic_DNA"/>
</dbReference>
<dbReference type="Proteomes" id="UP001595956">
    <property type="component" value="Unassembled WGS sequence"/>
</dbReference>
<gene>
    <name evidence="2" type="ORF">ACFPKY_16635</name>
</gene>
<dbReference type="InterPro" id="IPR001753">
    <property type="entry name" value="Enoyl-CoA_hydra/iso"/>
</dbReference>
<evidence type="ECO:0000313" key="2">
    <source>
        <dbReference type="EMBL" id="MFC5494742.1"/>
    </source>
</evidence>
<proteinExistence type="inferred from homology"/>
<dbReference type="PANTHER" id="PTHR43459:SF1">
    <property type="entry name" value="EG:BACN32G11.4 PROTEIN"/>
    <property type="match status" value="1"/>
</dbReference>
<evidence type="ECO:0000313" key="3">
    <source>
        <dbReference type="Proteomes" id="UP001595956"/>
    </source>
</evidence>
<dbReference type="InterPro" id="IPR029045">
    <property type="entry name" value="ClpP/crotonase-like_dom_sf"/>
</dbReference>
<keyword evidence="3" id="KW-1185">Reference proteome</keyword>
<comment type="similarity">
    <text evidence="1">Belongs to the enoyl-CoA hydratase/isomerase family.</text>
</comment>
<dbReference type="PANTHER" id="PTHR43459">
    <property type="entry name" value="ENOYL-COA HYDRATASE"/>
    <property type="match status" value="1"/>
</dbReference>
<dbReference type="InterPro" id="IPR014748">
    <property type="entry name" value="Enoyl-CoA_hydra_C"/>
</dbReference>
<accession>A0ABW0N454</accession>
<evidence type="ECO:0000256" key="1">
    <source>
        <dbReference type="ARBA" id="ARBA00005254"/>
    </source>
</evidence>
<sequence length="260" mass="26742">MSEQSEHLVVELADGVLRLTFNRPEVLNAVSGDMMSSLAAELEGVGGREDVRVVVITGTGAGFSAGADMETLELAPQFPVEIMDGANRVIRAVVGCPVPVLAAVNGVAAGVACSAALASDIIVAAESASFLLPFAKVGLMTDGGASLTVAASIGRARAMRMALLAEPLSAREALECGLVTHVAPDDAFDELVSKLARRLASGPALAQTGIKKAINAATLGDLESALDREHSGQRALFTTADFREGVAAFLGGRRPEFRGD</sequence>
<protein>
    <submittedName>
        <fullName evidence="2">Enoyl-CoA hydratase</fullName>
    </submittedName>
</protein>